<evidence type="ECO:0000313" key="6">
    <source>
        <dbReference type="Proteomes" id="UP001597110"/>
    </source>
</evidence>
<comment type="cofactor">
    <cofactor evidence="1">
        <name>pantetheine 4'-phosphate</name>
        <dbReference type="ChEBI" id="CHEBI:47942"/>
    </cofactor>
</comment>
<keyword evidence="3" id="KW-0597">Phosphoprotein</keyword>
<dbReference type="Pfam" id="PF00550">
    <property type="entry name" value="PP-binding"/>
    <property type="match status" value="2"/>
</dbReference>
<dbReference type="Gene3D" id="3.30.559.10">
    <property type="entry name" value="Chloramphenicol acetyltransferase-like domain"/>
    <property type="match status" value="2"/>
</dbReference>
<sequence length="1490" mass="164062">LARIWCELLGLPSVGATANFFQLGGHSLLATRMINRLAEQGLRLALRQIFLHPTIRALGKALAAQTDVATPPPLIGGTTASAGDTDLRSLASHAQARLWFLEQLNPTPGAYHINCLLKVESAFDRQGFNEAMSRLVARHPALRTRFEFENDELYQVVRPHCVLDIPFFDLARLPAAEAGAELASLCDEQKYGQIDLGWDNPFNVRVIRTTPQCHYVFLTFHHIVCDGWSVDVFLGELEQLYAAHKARTRIELPALQATYQDYSRWQREWLQGAELDALLGYWTERLRDAPAEHGVPLDRPRPSRPSFRGGIHRERLDAQATARLKSLLAGRNASLFVGLKALFCALLGRYSGEQDIVIGTAVANRQHKALEGVFGYFANTVALRQTMSERQSLHELVDDARDAFLSDHAHQHLPFEMLVDAIRPERHAAMNPLFQIMFVLQNVDATAGEGEVASVFEPQDQERGNSQFDITLAVREEDDALVFAWRYATDLFDEGTIAGMASSFVRLVEAAVDAPRSNVHALPILDDAEIVRGFEAFNDTDCTFAEADALVHELIERWAARTPDGIAVVYGSQRLTYRELNAHANALAARLLDAGVGAQALVGVFMGPSIEMVVALLAALKAGAAYLPLDPSYPEARIRHMLEDAGTTLVLVQDSTAVLAEALVAGADVSVLQVEAGLSPDLSLSDIPRSRNGAMQDGLAYAIYTSGSTGLPKGVALHHRGLVNHVLSQGRLFGVTPVSRMMQYAALSFDVATCEIFVALCNGAQLHVIDDAMKKQPEALSRLIERERLTHMMLIPSVLALLAPERMASVESIIVGGETISTEQADFWSARHRVFNAYGPSEATICALSEEYAGKGVAIGHPIDNMKAYILDAHRMLVPRQVPGELYLAGVGLARGYLGQAGLEASRFIEHRFENGIAMRLYRTGDLVRRLADGRIEFLGRVDNQVKIRGYRIETEEVATAICRVPGVQTAVVHAQPLASGEKVLVAYIVAQSPVAEERWGDVVATIRQQLTRDLPAYMLPADYLQLPALPTLANGKVDRGALPRPVMSAASTRGAADKPVTDTEVALCALLSEVIGCEDVGLSDNFFLLGGNSILAMKLNVRLNAAFGVSLPLSALFDAEDVRALSQQIDRMRHSEAFTKRPPIRPIEAAVLHGPLSYEQQRIWFLSEVDGNKAAYNASWSLTIDGELDVRALERALSGLIDRHAVLRTVVRMHDGEPMQEVLPEPVFALDFNDVAALAPEAQDEAIAALARDSAARPFDLGRDLMLRACLVRRAERAHVLVLTLHHIACDGWSMAVLTRELNALYRACAVGAADSRPALPVQYRDYAHWQRQWLQGEVLEAARGYWLSRLDGMPQVHQLPLDRPRPAQPSYRGAMYRQQLPASLRQSLEALSQRSQTTLFMTVQAAFALLLGRFSGERDIVMGTAIANREQPEVAELIGLFANTLVLRTQWSPEWSFAELLEASRRDLLADFAHQHMPFELLVEAINP</sequence>
<dbReference type="PANTHER" id="PTHR45527">
    <property type="entry name" value="NONRIBOSOMAL PEPTIDE SYNTHETASE"/>
    <property type="match status" value="1"/>
</dbReference>
<dbReference type="InterPro" id="IPR006162">
    <property type="entry name" value="Ppantetheine_attach_site"/>
</dbReference>
<dbReference type="Gene3D" id="3.30.559.30">
    <property type="entry name" value="Nonribosomal peptide synthetase, condensation domain"/>
    <property type="match status" value="2"/>
</dbReference>
<dbReference type="Pfam" id="PF13193">
    <property type="entry name" value="AMP-binding_C"/>
    <property type="match status" value="1"/>
</dbReference>
<keyword evidence="2" id="KW-0596">Phosphopantetheine</keyword>
<dbReference type="SUPFAM" id="SSF47336">
    <property type="entry name" value="ACP-like"/>
    <property type="match status" value="2"/>
</dbReference>
<evidence type="ECO:0000256" key="1">
    <source>
        <dbReference type="ARBA" id="ARBA00001957"/>
    </source>
</evidence>
<comment type="caution">
    <text evidence="5">The sequence shown here is derived from an EMBL/GenBank/DDBJ whole genome shotgun (WGS) entry which is preliminary data.</text>
</comment>
<dbReference type="Gene3D" id="3.40.50.980">
    <property type="match status" value="2"/>
</dbReference>
<feature type="domain" description="Carrier" evidence="4">
    <location>
        <begin position="1059"/>
        <end position="1134"/>
    </location>
</feature>
<accession>A0ABW2YH63</accession>
<dbReference type="SUPFAM" id="SSF56801">
    <property type="entry name" value="Acetyl-CoA synthetase-like"/>
    <property type="match status" value="1"/>
</dbReference>
<dbReference type="Proteomes" id="UP001597110">
    <property type="component" value="Unassembled WGS sequence"/>
</dbReference>
<dbReference type="InterPro" id="IPR045851">
    <property type="entry name" value="AMP-bd_C_sf"/>
</dbReference>
<feature type="non-terminal residue" evidence="5">
    <location>
        <position position="1490"/>
    </location>
</feature>
<reference evidence="6" key="1">
    <citation type="journal article" date="2019" name="Int. J. Syst. Evol. Microbiol.">
        <title>The Global Catalogue of Microorganisms (GCM) 10K type strain sequencing project: providing services to taxonomists for standard genome sequencing and annotation.</title>
        <authorList>
            <consortium name="The Broad Institute Genomics Platform"/>
            <consortium name="The Broad Institute Genome Sequencing Center for Infectious Disease"/>
            <person name="Wu L."/>
            <person name="Ma J."/>
        </authorList>
    </citation>
    <scope>NUCLEOTIDE SEQUENCE [LARGE SCALE GENOMIC DNA]</scope>
    <source>
        <strain evidence="6">CCUG 55585</strain>
    </source>
</reference>
<feature type="domain" description="Carrier" evidence="4">
    <location>
        <begin position="1"/>
        <end position="66"/>
    </location>
</feature>
<dbReference type="InterPro" id="IPR010071">
    <property type="entry name" value="AA_adenyl_dom"/>
</dbReference>
<dbReference type="InterPro" id="IPR000873">
    <property type="entry name" value="AMP-dep_synth/lig_dom"/>
</dbReference>
<dbReference type="CDD" id="cd19531">
    <property type="entry name" value="LCL_NRPS-like"/>
    <property type="match status" value="2"/>
</dbReference>
<dbReference type="InterPro" id="IPR001242">
    <property type="entry name" value="Condensation_dom"/>
</dbReference>
<dbReference type="Gene3D" id="1.10.1200.10">
    <property type="entry name" value="ACP-like"/>
    <property type="match status" value="2"/>
</dbReference>
<dbReference type="PROSITE" id="PS50075">
    <property type="entry name" value="CARRIER"/>
    <property type="match status" value="2"/>
</dbReference>
<dbReference type="InterPro" id="IPR036736">
    <property type="entry name" value="ACP-like_sf"/>
</dbReference>
<evidence type="ECO:0000256" key="2">
    <source>
        <dbReference type="ARBA" id="ARBA00022450"/>
    </source>
</evidence>
<evidence type="ECO:0000313" key="5">
    <source>
        <dbReference type="EMBL" id="MFD0727702.1"/>
    </source>
</evidence>
<organism evidence="5 6">
    <name type="scientific">Lysobacter brunescens</name>
    <dbReference type="NCBI Taxonomy" id="262323"/>
    <lineage>
        <taxon>Bacteria</taxon>
        <taxon>Pseudomonadati</taxon>
        <taxon>Pseudomonadota</taxon>
        <taxon>Gammaproteobacteria</taxon>
        <taxon>Lysobacterales</taxon>
        <taxon>Lysobacteraceae</taxon>
        <taxon>Lysobacter</taxon>
    </lineage>
</organism>
<feature type="non-terminal residue" evidence="5">
    <location>
        <position position="1"/>
    </location>
</feature>
<dbReference type="PANTHER" id="PTHR45527:SF1">
    <property type="entry name" value="FATTY ACID SYNTHASE"/>
    <property type="match status" value="1"/>
</dbReference>
<dbReference type="PROSITE" id="PS00012">
    <property type="entry name" value="PHOSPHOPANTETHEINE"/>
    <property type="match status" value="1"/>
</dbReference>
<keyword evidence="6" id="KW-1185">Reference proteome</keyword>
<dbReference type="Gene3D" id="3.30.300.30">
    <property type="match status" value="1"/>
</dbReference>
<protein>
    <submittedName>
        <fullName evidence="5">Amino acid adenylation domain-containing protein</fullName>
    </submittedName>
</protein>
<dbReference type="NCBIfam" id="TIGR01733">
    <property type="entry name" value="AA-adenyl-dom"/>
    <property type="match status" value="1"/>
</dbReference>
<evidence type="ECO:0000256" key="3">
    <source>
        <dbReference type="ARBA" id="ARBA00022553"/>
    </source>
</evidence>
<proteinExistence type="predicted"/>
<dbReference type="Pfam" id="PF00668">
    <property type="entry name" value="Condensation"/>
    <property type="match status" value="2"/>
</dbReference>
<dbReference type="Pfam" id="PF00501">
    <property type="entry name" value="AMP-binding"/>
    <property type="match status" value="1"/>
</dbReference>
<dbReference type="InterPro" id="IPR025110">
    <property type="entry name" value="AMP-bd_C"/>
</dbReference>
<dbReference type="CDD" id="cd05930">
    <property type="entry name" value="A_NRPS"/>
    <property type="match status" value="1"/>
</dbReference>
<dbReference type="EMBL" id="JBHTIF010000010">
    <property type="protein sequence ID" value="MFD0727702.1"/>
    <property type="molecule type" value="Genomic_DNA"/>
</dbReference>
<dbReference type="InterPro" id="IPR020806">
    <property type="entry name" value="PKS_PP-bd"/>
</dbReference>
<dbReference type="InterPro" id="IPR023213">
    <property type="entry name" value="CAT-like_dom_sf"/>
</dbReference>
<name>A0ABW2YH63_9GAMM</name>
<dbReference type="Gene3D" id="2.30.38.10">
    <property type="entry name" value="Luciferase, Domain 3"/>
    <property type="match status" value="1"/>
</dbReference>
<dbReference type="SUPFAM" id="SSF52777">
    <property type="entry name" value="CoA-dependent acyltransferases"/>
    <property type="match status" value="4"/>
</dbReference>
<dbReference type="SMART" id="SM00823">
    <property type="entry name" value="PKS_PP"/>
    <property type="match status" value="2"/>
</dbReference>
<dbReference type="InterPro" id="IPR009081">
    <property type="entry name" value="PP-bd_ACP"/>
</dbReference>
<evidence type="ECO:0000259" key="4">
    <source>
        <dbReference type="PROSITE" id="PS50075"/>
    </source>
</evidence>
<gene>
    <name evidence="5" type="ORF">ACFQ0E_19080</name>
</gene>